<dbReference type="STRING" id="1913578.LPB140_10705"/>
<evidence type="ECO:0000256" key="2">
    <source>
        <dbReference type="ARBA" id="ARBA00022475"/>
    </source>
</evidence>
<dbReference type="PANTHER" id="PTHR30287:SF1">
    <property type="entry name" value="INNER MEMBRANE PROTEIN"/>
    <property type="match status" value="1"/>
</dbReference>
<dbReference type="InterPro" id="IPR038766">
    <property type="entry name" value="Membrane_comp_ABC_pdt"/>
</dbReference>
<feature type="domain" description="ABC3 transporter permease C-terminal" evidence="7">
    <location>
        <begin position="274"/>
        <end position="385"/>
    </location>
</feature>
<evidence type="ECO:0000256" key="1">
    <source>
        <dbReference type="ARBA" id="ARBA00004651"/>
    </source>
</evidence>
<feature type="domain" description="ABC3 transporter permease C-terminal" evidence="7">
    <location>
        <begin position="728"/>
        <end position="834"/>
    </location>
</feature>
<gene>
    <name evidence="8" type="ORF">LPB140_10705</name>
</gene>
<sequence>MGNVNQFSTLWRLALRDMHIKIRGLRLLFICILLGVATLAGIGSLTSSIAAELAARGQNILGGDIEISLSQRQANNKELAEFTAYGRLSKTLRMRAMAFNPANEESALSELKAVDDNYPLYGALATHRAASDTPPQKGEIYIAQAMADRLSLNIGQKLRFGQADFTIKAIIKDEPDRLGEGFTLGPVAIINIDDIASTNLVQPGSLYSSKYRLQLSANNPGNTPNNDPQPDLENLTKSFEKKYSKQGFDFKNAGNGAPSTQRFIERMGQFLGLVGLAALTISGIGVGNGVSSYLAGKKSSIATLKILGLDSRGIFTIYLLQISIISIFAIITGLAIGIFAPFVITFFAGDILPVQPGVDIYPLPLIISAAFGALTALAFAIRPLSTAQLVPAARIFRSAVEDDLPTPKWAKWVNVAALILIAALAVLTAREKLFSAGFIIAALLVFAILWMLAIAIIKISASLPLPKNIVLRMAIKNLYRPGSNIKMLIVALGLGLTMFVTLAAIQSSINNEIANNVPKEAPNFFVLDIPKEKSGDFDALIKKNDAKAKVNLIPALRGSITEYKNIVVADLQELPEDAWVLRGDRGITYSQNIPEGSELTKGKWWDANYKGPPLVSMEEEVASILGLDIGDRIVVNILGVDFEAKIASLRKVTWDNFGLNYVLVFSPNTFVDAPHNMVATILVDKKAEGDLARAIPKNFPSATMIEVGDVITQITTLLGQMSTAIALAASIAILAGIAVLIGAISAQQSTRIYDSIVMKMLGATRAQILLAQAFEYLALALILSLLATIIGLAAAYMVVVQIFDFAFNPDPLLILLTLAMGGGVTLIIGLLGALPSLTVRPAQALRQL</sequence>
<dbReference type="Pfam" id="PF02687">
    <property type="entry name" value="FtsX"/>
    <property type="match status" value="2"/>
</dbReference>
<dbReference type="GO" id="GO:0005886">
    <property type="term" value="C:plasma membrane"/>
    <property type="evidence" value="ECO:0007669"/>
    <property type="project" value="UniProtKB-SubCell"/>
</dbReference>
<keyword evidence="3 6" id="KW-0812">Transmembrane</keyword>
<keyword evidence="9" id="KW-1185">Reference proteome</keyword>
<dbReference type="KEGG" id="sphl:LPB140_10705"/>
<feature type="transmembrane region" description="Helical" evidence="6">
    <location>
        <begin position="315"/>
        <end position="348"/>
    </location>
</feature>
<evidence type="ECO:0000259" key="7">
    <source>
        <dbReference type="Pfam" id="PF02687"/>
    </source>
</evidence>
<protein>
    <submittedName>
        <fullName evidence="8">ABC transporter permease</fullName>
    </submittedName>
</protein>
<feature type="transmembrane region" description="Helical" evidence="6">
    <location>
        <begin position="485"/>
        <end position="505"/>
    </location>
</feature>
<feature type="transmembrane region" description="Helical" evidence="6">
    <location>
        <begin position="360"/>
        <end position="381"/>
    </location>
</feature>
<organism evidence="8 9">
    <name type="scientific">Sphingorhabdus lutea</name>
    <dbReference type="NCBI Taxonomy" id="1913578"/>
    <lineage>
        <taxon>Bacteria</taxon>
        <taxon>Pseudomonadati</taxon>
        <taxon>Pseudomonadota</taxon>
        <taxon>Alphaproteobacteria</taxon>
        <taxon>Sphingomonadales</taxon>
        <taxon>Sphingomonadaceae</taxon>
        <taxon>Sphingorhabdus</taxon>
    </lineage>
</organism>
<evidence type="ECO:0000256" key="5">
    <source>
        <dbReference type="ARBA" id="ARBA00023136"/>
    </source>
</evidence>
<feature type="transmembrane region" description="Helical" evidence="6">
    <location>
        <begin position="724"/>
        <end position="746"/>
    </location>
</feature>
<dbReference type="EMBL" id="CP018154">
    <property type="protein sequence ID" value="APG63180.1"/>
    <property type="molecule type" value="Genomic_DNA"/>
</dbReference>
<keyword evidence="5 6" id="KW-0472">Membrane</keyword>
<evidence type="ECO:0000313" key="8">
    <source>
        <dbReference type="EMBL" id="APG63180.1"/>
    </source>
</evidence>
<feature type="transmembrane region" description="Helical" evidence="6">
    <location>
        <begin position="436"/>
        <end position="465"/>
    </location>
</feature>
<evidence type="ECO:0000256" key="4">
    <source>
        <dbReference type="ARBA" id="ARBA00022989"/>
    </source>
</evidence>
<dbReference type="OrthoDB" id="9775544at2"/>
<feature type="transmembrane region" description="Helical" evidence="6">
    <location>
        <begin position="270"/>
        <end position="294"/>
    </location>
</feature>
<evidence type="ECO:0000256" key="3">
    <source>
        <dbReference type="ARBA" id="ARBA00022692"/>
    </source>
</evidence>
<dbReference type="AlphaFoldDB" id="A0A1L3JDH6"/>
<feature type="transmembrane region" description="Helical" evidence="6">
    <location>
        <begin position="812"/>
        <end position="834"/>
    </location>
</feature>
<dbReference type="InterPro" id="IPR003838">
    <property type="entry name" value="ABC3_permease_C"/>
</dbReference>
<evidence type="ECO:0000256" key="6">
    <source>
        <dbReference type="SAM" id="Phobius"/>
    </source>
</evidence>
<accession>A0A1L3JDH6</accession>
<evidence type="ECO:0000313" key="9">
    <source>
        <dbReference type="Proteomes" id="UP000242561"/>
    </source>
</evidence>
<dbReference type="PANTHER" id="PTHR30287">
    <property type="entry name" value="MEMBRANE COMPONENT OF PREDICTED ABC SUPERFAMILY METABOLITE UPTAKE TRANSPORTER"/>
    <property type="match status" value="1"/>
</dbReference>
<keyword evidence="2" id="KW-1003">Cell membrane</keyword>
<reference evidence="8 9" key="1">
    <citation type="submission" date="2016-11" db="EMBL/GenBank/DDBJ databases">
        <title>Sphingorhabdus sp. LPB0140, isolated from marine environment.</title>
        <authorList>
            <person name="Kim E."/>
            <person name="Yi H."/>
        </authorList>
    </citation>
    <scope>NUCLEOTIDE SEQUENCE [LARGE SCALE GENOMIC DNA]</scope>
    <source>
        <strain evidence="8 9">LPB0140</strain>
    </source>
</reference>
<keyword evidence="4 6" id="KW-1133">Transmembrane helix</keyword>
<feature type="transmembrane region" description="Helical" evidence="6">
    <location>
        <begin position="767"/>
        <end position="800"/>
    </location>
</feature>
<feature type="transmembrane region" description="Helical" evidence="6">
    <location>
        <begin position="412"/>
        <end position="430"/>
    </location>
</feature>
<proteinExistence type="predicted"/>
<name>A0A1L3JDH6_9SPHN</name>
<dbReference type="Proteomes" id="UP000242561">
    <property type="component" value="Chromosome"/>
</dbReference>
<comment type="subcellular location">
    <subcellularLocation>
        <location evidence="1">Cell membrane</location>
        <topology evidence="1">Multi-pass membrane protein</topology>
    </subcellularLocation>
</comment>